<evidence type="ECO:0000313" key="2">
    <source>
        <dbReference type="EMBL" id="KYN15509.1"/>
    </source>
</evidence>
<protein>
    <submittedName>
        <fullName evidence="2">Uncharacterized protein</fullName>
    </submittedName>
</protein>
<dbReference type="Proteomes" id="UP000078492">
    <property type="component" value="Unassembled WGS sequence"/>
</dbReference>
<accession>A0A151J137</accession>
<evidence type="ECO:0000313" key="3">
    <source>
        <dbReference type="Proteomes" id="UP000078492"/>
    </source>
</evidence>
<reference evidence="2 3" key="1">
    <citation type="submission" date="2015-09" db="EMBL/GenBank/DDBJ databases">
        <title>Trachymyrmex cornetzi WGS genome.</title>
        <authorList>
            <person name="Nygaard S."/>
            <person name="Hu H."/>
            <person name="Boomsma J."/>
            <person name="Zhang G."/>
        </authorList>
    </citation>
    <scope>NUCLEOTIDE SEQUENCE [LARGE SCALE GENOMIC DNA]</scope>
    <source>
        <strain evidence="2">Tcor2-1</strain>
        <tissue evidence="2">Whole body</tissue>
    </source>
</reference>
<dbReference type="EMBL" id="KQ980575">
    <property type="protein sequence ID" value="KYN15509.1"/>
    <property type="molecule type" value="Genomic_DNA"/>
</dbReference>
<dbReference type="AlphaFoldDB" id="A0A151J137"/>
<sequence length="78" mass="8646">MLTCLIAILMLFVSLKTLVKREPLNIASLDAGYKSISVTINQNCLNRSDNTKNFTSSNIKNKFVARSCSPCNPIRSSH</sequence>
<feature type="signal peptide" evidence="1">
    <location>
        <begin position="1"/>
        <end position="21"/>
    </location>
</feature>
<organism evidence="2 3">
    <name type="scientific">Trachymyrmex cornetzi</name>
    <dbReference type="NCBI Taxonomy" id="471704"/>
    <lineage>
        <taxon>Eukaryota</taxon>
        <taxon>Metazoa</taxon>
        <taxon>Ecdysozoa</taxon>
        <taxon>Arthropoda</taxon>
        <taxon>Hexapoda</taxon>
        <taxon>Insecta</taxon>
        <taxon>Pterygota</taxon>
        <taxon>Neoptera</taxon>
        <taxon>Endopterygota</taxon>
        <taxon>Hymenoptera</taxon>
        <taxon>Apocrita</taxon>
        <taxon>Aculeata</taxon>
        <taxon>Formicoidea</taxon>
        <taxon>Formicidae</taxon>
        <taxon>Myrmicinae</taxon>
        <taxon>Trachymyrmex</taxon>
    </lineage>
</organism>
<gene>
    <name evidence="2" type="ORF">ALC57_12294</name>
</gene>
<name>A0A151J137_9HYME</name>
<keyword evidence="1" id="KW-0732">Signal</keyword>
<proteinExistence type="predicted"/>
<keyword evidence="3" id="KW-1185">Reference proteome</keyword>
<evidence type="ECO:0000256" key="1">
    <source>
        <dbReference type="SAM" id="SignalP"/>
    </source>
</evidence>
<feature type="chain" id="PRO_5007582412" evidence="1">
    <location>
        <begin position="22"/>
        <end position="78"/>
    </location>
</feature>